<keyword evidence="1" id="KW-0472">Membrane</keyword>
<reference evidence="2" key="1">
    <citation type="submission" date="2014-11" db="EMBL/GenBank/DDBJ databases">
        <authorList>
            <person name="Amaro Gonzalez C."/>
        </authorList>
    </citation>
    <scope>NUCLEOTIDE SEQUENCE</scope>
</reference>
<reference evidence="2" key="2">
    <citation type="journal article" date="2015" name="Fish Shellfish Immunol.">
        <title>Early steps in the European eel (Anguilla anguilla)-Vibrio vulnificus interaction in the gills: Role of the RtxA13 toxin.</title>
        <authorList>
            <person name="Callol A."/>
            <person name="Pajuelo D."/>
            <person name="Ebbesson L."/>
            <person name="Teles M."/>
            <person name="MacKenzie S."/>
            <person name="Amaro C."/>
        </authorList>
    </citation>
    <scope>NUCLEOTIDE SEQUENCE</scope>
</reference>
<accession>A0A0E9QXH6</accession>
<name>A0A0E9QXH6_ANGAN</name>
<sequence length="59" mass="6500">MGSVIRRGSIHIYIGKAIHLRIFICGVGSTHLIIFDTFLTLINLLTHSQYAEVSKSAAD</sequence>
<organism evidence="2">
    <name type="scientific">Anguilla anguilla</name>
    <name type="common">European freshwater eel</name>
    <name type="synonym">Muraena anguilla</name>
    <dbReference type="NCBI Taxonomy" id="7936"/>
    <lineage>
        <taxon>Eukaryota</taxon>
        <taxon>Metazoa</taxon>
        <taxon>Chordata</taxon>
        <taxon>Craniata</taxon>
        <taxon>Vertebrata</taxon>
        <taxon>Euteleostomi</taxon>
        <taxon>Actinopterygii</taxon>
        <taxon>Neopterygii</taxon>
        <taxon>Teleostei</taxon>
        <taxon>Anguilliformes</taxon>
        <taxon>Anguillidae</taxon>
        <taxon>Anguilla</taxon>
    </lineage>
</organism>
<evidence type="ECO:0000313" key="2">
    <source>
        <dbReference type="EMBL" id="JAH21187.1"/>
    </source>
</evidence>
<keyword evidence="1" id="KW-1133">Transmembrane helix</keyword>
<proteinExistence type="predicted"/>
<dbReference type="AlphaFoldDB" id="A0A0E9QXH6"/>
<evidence type="ECO:0000256" key="1">
    <source>
        <dbReference type="SAM" id="Phobius"/>
    </source>
</evidence>
<keyword evidence="1" id="KW-0812">Transmembrane</keyword>
<protein>
    <submittedName>
        <fullName evidence="2">Uncharacterized protein</fullName>
    </submittedName>
</protein>
<dbReference type="EMBL" id="GBXM01087390">
    <property type="protein sequence ID" value="JAH21187.1"/>
    <property type="molecule type" value="Transcribed_RNA"/>
</dbReference>
<feature type="transmembrane region" description="Helical" evidence="1">
    <location>
        <begin position="20"/>
        <end position="45"/>
    </location>
</feature>